<feature type="transmembrane region" description="Helical" evidence="2">
    <location>
        <begin position="91"/>
        <end position="112"/>
    </location>
</feature>
<feature type="transmembrane region" description="Helical" evidence="2">
    <location>
        <begin position="133"/>
        <end position="153"/>
    </location>
</feature>
<feature type="region of interest" description="Disordered" evidence="1">
    <location>
        <begin position="393"/>
        <end position="504"/>
    </location>
</feature>
<dbReference type="Pfam" id="PF19877">
    <property type="entry name" value="DUF6350"/>
    <property type="match status" value="1"/>
</dbReference>
<dbReference type="STRING" id="31958.SD37_37240"/>
<dbReference type="KEGG" id="aori:SD37_37240"/>
<evidence type="ECO:0000313" key="4">
    <source>
        <dbReference type="Proteomes" id="UP000093695"/>
    </source>
</evidence>
<feature type="transmembrane region" description="Helical" evidence="2">
    <location>
        <begin position="365"/>
        <end position="390"/>
    </location>
</feature>
<protein>
    <submittedName>
        <fullName evidence="3">Uncharacterized protein</fullName>
    </submittedName>
</protein>
<keyword evidence="2" id="KW-0812">Transmembrane</keyword>
<accession>A0A193CD63</accession>
<dbReference type="EMBL" id="CP016174">
    <property type="protein sequence ID" value="ANN22293.1"/>
    <property type="molecule type" value="Genomic_DNA"/>
</dbReference>
<feature type="transmembrane region" description="Helical" evidence="2">
    <location>
        <begin position="301"/>
        <end position="321"/>
    </location>
</feature>
<feature type="transmembrane region" description="Helical" evidence="2">
    <location>
        <begin position="260"/>
        <end position="281"/>
    </location>
</feature>
<sequence length="504" mass="51602">MRIMKLLTRDERPPGEEPVSDLVPEPEVSRAKRVRVLLAAACAPLLFSYTAVATVLAVVAFAADRSRFSGIGTLRAAGPGWLASWQVGLEFGGHPLSVLPLLPTIAVAWFTARTASRAVRRIGGGTPADAVPVVAVIAGSHALFGVLIALLAGGSPVGVNPLTAFCVPGLLAGLAAVAGTAKRCGSPATLRERFDPVAVHGLRAGALGLAALIACGAAVFTTVTAVSWSTVDGLFEPGLGASLGLFLLSVAYLPNAVIASLSFTTGPGFSVGSLTVGMFGYREGQLPGVPVLAGIPSHHAVWWPALLLLPALVGALVGWKIRAIDEDPMLRMRAVAVAGALVAFGCVVLGTLAGGRLGDGPFDPVSVPVGVASVITFCWIVIPGGFVAFFTGAHEAPEPPGEPGEDTEDTEDTDATEDIDATEVAEADEEVVESEEGEAAEPDEVIEAEAEFEDEAEAELARELGEDLDGTPAEIEPGSEPEQDIAVTESTDGSGDESSPGGDR</sequence>
<evidence type="ECO:0000256" key="2">
    <source>
        <dbReference type="SAM" id="Phobius"/>
    </source>
</evidence>
<feature type="transmembrane region" description="Helical" evidence="2">
    <location>
        <begin position="333"/>
        <end position="353"/>
    </location>
</feature>
<feature type="transmembrane region" description="Helical" evidence="2">
    <location>
        <begin position="159"/>
        <end position="181"/>
    </location>
</feature>
<name>A0A193CD63_AMYOR</name>
<dbReference type="InterPro" id="IPR045931">
    <property type="entry name" value="DUF6350"/>
</dbReference>
<dbReference type="eggNOG" id="COG2311">
    <property type="taxonomic scope" value="Bacteria"/>
</dbReference>
<gene>
    <name evidence="3" type="ORF">SD37_37240</name>
</gene>
<feature type="compositionally biased region" description="Low complexity" evidence="1">
    <location>
        <begin position="488"/>
        <end position="504"/>
    </location>
</feature>
<proteinExistence type="predicted"/>
<dbReference type="Proteomes" id="UP000093695">
    <property type="component" value="Chromosome"/>
</dbReference>
<feature type="transmembrane region" description="Helical" evidence="2">
    <location>
        <begin position="202"/>
        <end position="228"/>
    </location>
</feature>
<feature type="transmembrane region" description="Helical" evidence="2">
    <location>
        <begin position="234"/>
        <end position="253"/>
    </location>
</feature>
<feature type="compositionally biased region" description="Acidic residues" evidence="1">
    <location>
        <begin position="403"/>
        <end position="458"/>
    </location>
</feature>
<keyword evidence="2" id="KW-0472">Membrane</keyword>
<organism evidence="3 4">
    <name type="scientific">Amycolatopsis orientalis</name>
    <name type="common">Nocardia orientalis</name>
    <dbReference type="NCBI Taxonomy" id="31958"/>
    <lineage>
        <taxon>Bacteria</taxon>
        <taxon>Bacillati</taxon>
        <taxon>Actinomycetota</taxon>
        <taxon>Actinomycetes</taxon>
        <taxon>Pseudonocardiales</taxon>
        <taxon>Pseudonocardiaceae</taxon>
        <taxon>Amycolatopsis</taxon>
    </lineage>
</organism>
<evidence type="ECO:0000256" key="1">
    <source>
        <dbReference type="SAM" id="MobiDB-lite"/>
    </source>
</evidence>
<feature type="transmembrane region" description="Helical" evidence="2">
    <location>
        <begin position="36"/>
        <end position="63"/>
    </location>
</feature>
<evidence type="ECO:0000313" key="3">
    <source>
        <dbReference type="EMBL" id="ANN22293.1"/>
    </source>
</evidence>
<dbReference type="AlphaFoldDB" id="A0A193CD63"/>
<keyword evidence="2" id="KW-1133">Transmembrane helix</keyword>
<feature type="region of interest" description="Disordered" evidence="1">
    <location>
        <begin position="1"/>
        <end position="22"/>
    </location>
</feature>
<reference evidence="3 4" key="1">
    <citation type="journal article" date="2015" name="Genome Announc.">
        <title>Draft Genome Sequence of Norvancomycin-Producing Strain Amycolatopsis orientalis CPCC200066.</title>
        <authorList>
            <person name="Lei X."/>
            <person name="Yuan F."/>
            <person name="Shi Y."/>
            <person name="Li X."/>
            <person name="Wang L."/>
            <person name="Hong B."/>
        </authorList>
    </citation>
    <scope>NUCLEOTIDE SEQUENCE [LARGE SCALE GENOMIC DNA]</scope>
    <source>
        <strain evidence="3 4">B-37</strain>
    </source>
</reference>
<keyword evidence="4" id="KW-1185">Reference proteome</keyword>